<dbReference type="Pfam" id="PF06050">
    <property type="entry name" value="HGD-D"/>
    <property type="match status" value="1"/>
</dbReference>
<evidence type="ECO:0000313" key="2">
    <source>
        <dbReference type="EMBL" id="OAA29923.1"/>
    </source>
</evidence>
<dbReference type="PATRIC" id="fig|1453497.3.peg.251"/>
<sequence>MSKKSIAFGNILRRFKGNPERFRRILKAGMGLETLRRKKFPDRKRPDFINSINYLAVLEVFRALSGFNVAWVNLLAPSELLIAAGINPVSAEGISGTMSSMHLEDLPLNLASSNGISSSLCTFHRTSIGTALWKVFPKPDIVVTTTILCDGNAGSFHKIAKSFGTPFFLIDVPRGRKKEYVPYVEKQLYELIRAIEEITGKRYPFDKLEEHLEWERKTVENLNKARELLSSKSIPMHLYEQMNALYVMHTLAGSRELLTASQELIEDLRNSKASPELKLLWLHIPPYYDNELFEIFSPSGKIWVVTDELWWDWLYPVKPEDPIKSLAEKLVFNIEAGSVQERGNFLIKLARELSVSGAVHFSHWGCRQSSGGAGYLKRVFNKENIPFLELTGDCVDHNSESAGQLKTRVNAFLEILGVGE</sequence>
<dbReference type="RefSeq" id="WP_068347900.1">
    <property type="nucleotide sequence ID" value="NZ_JFHK01000016.1"/>
</dbReference>
<dbReference type="Proteomes" id="UP000077339">
    <property type="component" value="Unassembled WGS sequence"/>
</dbReference>
<dbReference type="OrthoDB" id="9810278at2"/>
<dbReference type="EMBL" id="JFHK01000016">
    <property type="protein sequence ID" value="OAA29923.1"/>
    <property type="molecule type" value="Genomic_DNA"/>
</dbReference>
<accession>A0A176K0H9</accession>
<evidence type="ECO:0000256" key="1">
    <source>
        <dbReference type="ARBA" id="ARBA00005806"/>
    </source>
</evidence>
<proteinExistence type="inferred from homology"/>
<dbReference type="PANTHER" id="PTHR30548:SF2">
    <property type="entry name" value="2-HYDROXYACYL-COA DEHYDRATASE,D-COMPONENT"/>
    <property type="match status" value="1"/>
</dbReference>
<gene>
    <name evidence="2" type="ORF">AT15_01205</name>
</gene>
<comment type="caution">
    <text evidence="2">The sequence shown here is derived from an EMBL/GenBank/DDBJ whole genome shotgun (WGS) entry which is preliminary data.</text>
</comment>
<reference evidence="2 3" key="1">
    <citation type="submission" date="2014-02" db="EMBL/GenBank/DDBJ databases">
        <title>Kosmotoga genome sequencing.</title>
        <authorList>
            <person name="Pollo S.M."/>
            <person name="Charchuk R."/>
            <person name="Nesbo C.L."/>
        </authorList>
    </citation>
    <scope>NUCLEOTIDE SEQUENCE [LARGE SCALE GENOMIC DNA]</scope>
    <source>
        <strain evidence="2 3">S304</strain>
    </source>
</reference>
<name>A0A176K0H9_9BACT</name>
<dbReference type="InterPro" id="IPR010327">
    <property type="entry name" value="FldB/FldC_alpha/beta"/>
</dbReference>
<organism evidence="2 3">
    <name type="scientific">Kosmotoga arenicorallina S304</name>
    <dbReference type="NCBI Taxonomy" id="1453497"/>
    <lineage>
        <taxon>Bacteria</taxon>
        <taxon>Thermotogati</taxon>
        <taxon>Thermotogota</taxon>
        <taxon>Thermotogae</taxon>
        <taxon>Kosmotogales</taxon>
        <taxon>Kosmotogaceae</taxon>
        <taxon>Kosmotoga</taxon>
    </lineage>
</organism>
<keyword evidence="3" id="KW-1185">Reference proteome</keyword>
<dbReference type="AlphaFoldDB" id="A0A176K0H9"/>
<evidence type="ECO:0000313" key="3">
    <source>
        <dbReference type="Proteomes" id="UP000077339"/>
    </source>
</evidence>
<dbReference type="STRING" id="1453497.AT15_01205"/>
<comment type="similarity">
    <text evidence="1">Belongs to the FldB/FldC dehydratase alpha/beta subunit family.</text>
</comment>
<dbReference type="PANTHER" id="PTHR30548">
    <property type="entry name" value="2-HYDROXYGLUTARYL-COA DEHYDRATASE, D-COMPONENT-RELATED"/>
    <property type="match status" value="1"/>
</dbReference>
<dbReference type="Gene3D" id="3.40.50.11900">
    <property type="match status" value="1"/>
</dbReference>
<dbReference type="Gene3D" id="3.40.50.11890">
    <property type="match status" value="1"/>
</dbReference>
<protein>
    <submittedName>
        <fullName evidence="2">2-hydroxyglutaryl-CoA dehydratase</fullName>
    </submittedName>
</protein>